<keyword evidence="2" id="KW-1185">Reference proteome</keyword>
<gene>
    <name evidence="1" type="ORF">RSSM_00222</name>
</gene>
<dbReference type="EMBL" id="ANOH01000019">
    <property type="protein sequence ID" value="EMI58330.1"/>
    <property type="molecule type" value="Genomic_DNA"/>
</dbReference>
<evidence type="ECO:0000313" key="2">
    <source>
        <dbReference type="Proteomes" id="UP000011885"/>
    </source>
</evidence>
<reference evidence="1 2" key="1">
    <citation type="journal article" date="2013" name="Mar. Genomics">
        <title>Expression of sulfatases in Rhodopirellula baltica and the diversity of sulfatases in the genus Rhodopirellula.</title>
        <authorList>
            <person name="Wegner C.E."/>
            <person name="Richter-Heitmann T."/>
            <person name="Klindworth A."/>
            <person name="Klockow C."/>
            <person name="Richter M."/>
            <person name="Achstetter T."/>
            <person name="Glockner F.O."/>
            <person name="Harder J."/>
        </authorList>
    </citation>
    <scope>NUCLEOTIDE SEQUENCE [LARGE SCALE GENOMIC DNA]</scope>
    <source>
        <strain evidence="1 2">SM41</strain>
    </source>
</reference>
<proteinExistence type="predicted"/>
<sequence>MRNRLVCSSGAKREDSVVGAVRSRGFVVGSSLKGWLVRVRLVSSAHKQTGEDLGLIGRVSGGKFLEGCDY</sequence>
<comment type="caution">
    <text evidence="1">The sequence shown here is derived from an EMBL/GenBank/DDBJ whole genome shotgun (WGS) entry which is preliminary data.</text>
</comment>
<protein>
    <submittedName>
        <fullName evidence="1">Uncharacterized protein</fullName>
    </submittedName>
</protein>
<accession>M5UA84</accession>
<dbReference type="AlphaFoldDB" id="M5UA84"/>
<dbReference type="Proteomes" id="UP000011885">
    <property type="component" value="Unassembled WGS sequence"/>
</dbReference>
<evidence type="ECO:0000313" key="1">
    <source>
        <dbReference type="EMBL" id="EMI58330.1"/>
    </source>
</evidence>
<name>M5UA84_9BACT</name>
<organism evidence="1 2">
    <name type="scientific">Rhodopirellula sallentina SM41</name>
    <dbReference type="NCBI Taxonomy" id="1263870"/>
    <lineage>
        <taxon>Bacteria</taxon>
        <taxon>Pseudomonadati</taxon>
        <taxon>Planctomycetota</taxon>
        <taxon>Planctomycetia</taxon>
        <taxon>Pirellulales</taxon>
        <taxon>Pirellulaceae</taxon>
        <taxon>Rhodopirellula</taxon>
    </lineage>
</organism>